<dbReference type="Proteomes" id="UP001525961">
    <property type="component" value="Unassembled WGS sequence"/>
</dbReference>
<dbReference type="InterPro" id="IPR003615">
    <property type="entry name" value="HNH_nuc"/>
</dbReference>
<gene>
    <name evidence="4" type="ORF">NG792_14930</name>
</gene>
<keyword evidence="1" id="KW-0677">Repeat</keyword>
<protein>
    <submittedName>
        <fullName evidence="4">Pentapeptide repeat-containing protein</fullName>
    </submittedName>
</protein>
<dbReference type="InterPro" id="IPR001646">
    <property type="entry name" value="5peptide_repeat"/>
</dbReference>
<accession>A0ABT2NAZ3</accession>
<dbReference type="RefSeq" id="WP_261235915.1">
    <property type="nucleotide sequence ID" value="NZ_JAMXFA010000018.1"/>
</dbReference>
<evidence type="ECO:0000313" key="4">
    <source>
        <dbReference type="EMBL" id="MCT7979004.1"/>
    </source>
</evidence>
<feature type="compositionally biased region" description="Polar residues" evidence="2">
    <location>
        <begin position="326"/>
        <end position="338"/>
    </location>
</feature>
<proteinExistence type="predicted"/>
<evidence type="ECO:0000256" key="1">
    <source>
        <dbReference type="ARBA" id="ARBA00022737"/>
    </source>
</evidence>
<reference evidence="4 5" key="1">
    <citation type="journal article" date="2022" name="Front. Microbiol.">
        <title>High genomic differentiation and limited gene flow indicate recent cryptic speciation within the genus Laspinema (cyanobacteria).</title>
        <authorList>
            <person name="Stanojkovic A."/>
            <person name="Skoupy S."/>
            <person name="Skaloud P."/>
            <person name="Dvorak P."/>
        </authorList>
    </citation>
    <scope>NUCLEOTIDE SEQUENCE [LARGE SCALE GENOMIC DNA]</scope>
    <source>
        <strain evidence="4 5">D3b</strain>
    </source>
</reference>
<dbReference type="Pfam" id="PF13391">
    <property type="entry name" value="HNH_2"/>
    <property type="match status" value="1"/>
</dbReference>
<feature type="region of interest" description="Disordered" evidence="2">
    <location>
        <begin position="1"/>
        <end position="23"/>
    </location>
</feature>
<dbReference type="Gene3D" id="2.160.20.80">
    <property type="entry name" value="E3 ubiquitin-protein ligase SopA"/>
    <property type="match status" value="2"/>
</dbReference>
<comment type="caution">
    <text evidence="4">The sequence shown here is derived from an EMBL/GenBank/DDBJ whole genome shotgun (WGS) entry which is preliminary data.</text>
</comment>
<feature type="region of interest" description="Disordered" evidence="2">
    <location>
        <begin position="366"/>
        <end position="408"/>
    </location>
</feature>
<dbReference type="PANTHER" id="PTHR47485">
    <property type="entry name" value="THYLAKOID LUMENAL 17.4 KDA PROTEIN, CHLOROPLASTIC"/>
    <property type="match status" value="1"/>
</dbReference>
<sequence length="577" mass="63083">MNRRVCCKPTPNPQLYTPSDESNRAIPNPTLIRARPIPVYKSGLILNISFKTIHNENEEGRLAAMGDKISLKDVIHFYAEGRRNFRNADFSGLEFKRINLQEADLQGAYIRWGELQGANLKGANLSWADLQKANLSDAVLHQANLKEANLKGACLQWADLSEANLQGATVIKGNLSFANLRDACLRLAKFQDANLDKANLNGVDLRVAMLQDADLSDSDIQRGKLQEANLTRANLTGANLEGANFQGATLEQANLMGANLTRANLNQASLQRANLTDAKLFGSNFEGANLSEAKLPAIENMLGVSFKGANLKGARLPNGDSLQQVVLPNGSLPDSRQPAQIAPISPVEPRTTQTKQDLLDIANGYSTTSRLSSSGGPVGGSPEGLPSPEARRSPLKSPEAEFPPTPDPLPVLIPPLPPENGKGLHSPGPGILSQSEEGIPLVKHRYLYSPSIAIFHRRGPGEFRQNLLAAYKGCCAVTGCNAEPVLEAVYLKYQDRNPSTHPSSGLLLRSDLHTLFDLHLLVIEPKSLRVLFSPEVRETSYAEYHGKRLREAIAPEFQPDPLKLQFHWDLCQWIHNL</sequence>
<evidence type="ECO:0000259" key="3">
    <source>
        <dbReference type="Pfam" id="PF13391"/>
    </source>
</evidence>
<evidence type="ECO:0000313" key="5">
    <source>
        <dbReference type="Proteomes" id="UP001525961"/>
    </source>
</evidence>
<evidence type="ECO:0000256" key="2">
    <source>
        <dbReference type="SAM" id="MobiDB-lite"/>
    </source>
</evidence>
<dbReference type="PANTHER" id="PTHR47485:SF1">
    <property type="entry name" value="THYLAKOID LUMENAL 17.4 KDA PROTEIN, CHLOROPLASTIC"/>
    <property type="match status" value="1"/>
</dbReference>
<name>A0ABT2NAZ3_9CYAN</name>
<dbReference type="SUPFAM" id="SSF141571">
    <property type="entry name" value="Pentapeptide repeat-like"/>
    <property type="match status" value="2"/>
</dbReference>
<feature type="region of interest" description="Disordered" evidence="2">
    <location>
        <begin position="326"/>
        <end position="353"/>
    </location>
</feature>
<feature type="domain" description="HNH nuclease" evidence="3">
    <location>
        <begin position="475"/>
        <end position="524"/>
    </location>
</feature>
<keyword evidence="5" id="KW-1185">Reference proteome</keyword>
<dbReference type="Pfam" id="PF00805">
    <property type="entry name" value="Pentapeptide"/>
    <property type="match status" value="4"/>
</dbReference>
<organism evidence="4 5">
    <name type="scientific">Laspinema olomoucense D3b</name>
    <dbReference type="NCBI Taxonomy" id="2953688"/>
    <lineage>
        <taxon>Bacteria</taxon>
        <taxon>Bacillati</taxon>
        <taxon>Cyanobacteriota</taxon>
        <taxon>Cyanophyceae</taxon>
        <taxon>Oscillatoriophycideae</taxon>
        <taxon>Oscillatoriales</taxon>
        <taxon>Laspinemataceae</taxon>
        <taxon>Laspinema</taxon>
        <taxon>Laspinema olomoucense</taxon>
    </lineage>
</organism>
<dbReference type="EMBL" id="JAMXFA010000018">
    <property type="protein sequence ID" value="MCT7979004.1"/>
    <property type="molecule type" value="Genomic_DNA"/>
</dbReference>